<dbReference type="Pfam" id="PF07714">
    <property type="entry name" value="PK_Tyr_Ser-Thr"/>
    <property type="match status" value="1"/>
</dbReference>
<dbReference type="GO" id="GO:0005524">
    <property type="term" value="F:ATP binding"/>
    <property type="evidence" value="ECO:0007669"/>
    <property type="project" value="UniProtKB-UniRule"/>
</dbReference>
<dbReference type="Gene3D" id="3.30.200.20">
    <property type="entry name" value="Phosphorylase Kinase, domain 1"/>
    <property type="match status" value="1"/>
</dbReference>
<dbReference type="PROSITE" id="PS50011">
    <property type="entry name" value="PROTEIN_KINASE_DOM"/>
    <property type="match status" value="1"/>
</dbReference>
<comment type="subcellular location">
    <subcellularLocation>
        <location evidence="1">Membrane</location>
        <topology evidence="1">Single-pass membrane protein</topology>
    </subcellularLocation>
</comment>
<dbReference type="GO" id="GO:0004714">
    <property type="term" value="F:transmembrane receptor protein tyrosine kinase activity"/>
    <property type="evidence" value="ECO:0007669"/>
    <property type="project" value="UniProtKB-EC"/>
</dbReference>
<dbReference type="Proteomes" id="UP000046393">
    <property type="component" value="Unplaced"/>
</dbReference>
<dbReference type="SUPFAM" id="SSF56112">
    <property type="entry name" value="Protein kinase-like (PK-like)"/>
    <property type="match status" value="1"/>
</dbReference>
<dbReference type="PROSITE" id="PS00107">
    <property type="entry name" value="PROTEIN_KINASE_ATP"/>
    <property type="match status" value="1"/>
</dbReference>
<feature type="binding site" evidence="3">
    <location>
        <position position="529"/>
    </location>
    <ligand>
        <name>ATP</name>
        <dbReference type="ChEBI" id="CHEBI:30616"/>
    </ligand>
</feature>
<organism evidence="5 6">
    <name type="scientific">Syphacia muris</name>
    <dbReference type="NCBI Taxonomy" id="451379"/>
    <lineage>
        <taxon>Eukaryota</taxon>
        <taxon>Metazoa</taxon>
        <taxon>Ecdysozoa</taxon>
        <taxon>Nematoda</taxon>
        <taxon>Chromadorea</taxon>
        <taxon>Rhabditida</taxon>
        <taxon>Spirurina</taxon>
        <taxon>Oxyuridomorpha</taxon>
        <taxon>Oxyuroidea</taxon>
        <taxon>Oxyuridae</taxon>
        <taxon>Syphacia</taxon>
    </lineage>
</organism>
<evidence type="ECO:0000256" key="3">
    <source>
        <dbReference type="PROSITE-ProRule" id="PRU10141"/>
    </source>
</evidence>
<accession>A0A0N5AU06</accession>
<dbReference type="Gene3D" id="1.10.510.10">
    <property type="entry name" value="Transferase(Phosphotransferase) domain 1"/>
    <property type="match status" value="1"/>
</dbReference>
<keyword evidence="5" id="KW-1185">Reference proteome</keyword>
<evidence type="ECO:0000256" key="2">
    <source>
        <dbReference type="ARBA" id="ARBA00051243"/>
    </source>
</evidence>
<dbReference type="PANTHER" id="PTHR24416">
    <property type="entry name" value="TYROSINE-PROTEIN KINASE RECEPTOR"/>
    <property type="match status" value="1"/>
</dbReference>
<dbReference type="AlphaFoldDB" id="A0A0N5AU06"/>
<protein>
    <submittedName>
        <fullName evidence="6">Protein kinase domain-containing protein</fullName>
    </submittedName>
</protein>
<dbReference type="STRING" id="451379.A0A0N5AU06"/>
<evidence type="ECO:0000256" key="1">
    <source>
        <dbReference type="ARBA" id="ARBA00004167"/>
    </source>
</evidence>
<name>A0A0N5AU06_9BILA</name>
<dbReference type="WBParaSite" id="SMUV_0000832701-mRNA-1">
    <property type="protein sequence ID" value="SMUV_0000832701-mRNA-1"/>
    <property type="gene ID" value="SMUV_0000832701"/>
</dbReference>
<evidence type="ECO:0000313" key="6">
    <source>
        <dbReference type="WBParaSite" id="SMUV_0000832701-mRNA-1"/>
    </source>
</evidence>
<evidence type="ECO:0000313" key="5">
    <source>
        <dbReference type="Proteomes" id="UP000046393"/>
    </source>
</evidence>
<dbReference type="SMART" id="SM00219">
    <property type="entry name" value="TyrKc"/>
    <property type="match status" value="1"/>
</dbReference>
<dbReference type="PANTHER" id="PTHR24416:SF611">
    <property type="entry name" value="TYROSINE-PROTEIN KINASE TRANSMEMBRANE RECEPTOR ROR"/>
    <property type="match status" value="1"/>
</dbReference>
<keyword evidence="3" id="KW-0547">Nucleotide-binding</keyword>
<dbReference type="InterPro" id="IPR008266">
    <property type="entry name" value="Tyr_kinase_AS"/>
</dbReference>
<dbReference type="InterPro" id="IPR020635">
    <property type="entry name" value="Tyr_kinase_cat_dom"/>
</dbReference>
<evidence type="ECO:0000259" key="4">
    <source>
        <dbReference type="PROSITE" id="PS50011"/>
    </source>
</evidence>
<keyword evidence="3" id="KW-0067">ATP-binding</keyword>
<proteinExistence type="predicted"/>
<dbReference type="GO" id="GO:0007169">
    <property type="term" value="P:cell surface receptor protein tyrosine kinase signaling pathway"/>
    <property type="evidence" value="ECO:0007669"/>
    <property type="project" value="TreeGrafter"/>
</dbReference>
<reference evidence="6" key="1">
    <citation type="submission" date="2017-02" db="UniProtKB">
        <authorList>
            <consortium name="WormBaseParasite"/>
        </authorList>
    </citation>
    <scope>IDENTIFICATION</scope>
</reference>
<dbReference type="PROSITE" id="PS00109">
    <property type="entry name" value="PROTEIN_KINASE_TYR"/>
    <property type="match status" value="1"/>
</dbReference>
<sequence>MAMCLLNCGEEYGEWIESRNRSGQYVFRGEDKAEFIACTSYCNTLALNSKNFRPLTRFRPKTPLISAEQMTLISSVQLSEPEIFCSDTFVDTAGAIQGKFGINAARNGYKSTLYTIETISSSPSQSLGSNETTFHRNIFIEWNKPEEELLQYKVRVTMFMAGEMRAKTVESRWYSAKELFDVRPSEMIPIYKSESIIENFVSVDFGWEEKGTNLSACSLVAKLSDLDYFHLNDEMLFTADETRSFSINKLKFAKEYSVRLWPQNRLNTVIENSALWFRTPPCEHFTSDRSRCRKHYSCFNELLLLNIVKLQVQLKMLNGNKLKKIRQESVGRIYGTSTKQILSTLQYRFPDVLCQGNRNAGTTERSVELDVADCCGYEIRIEVVDNNNRRSVPALLSHAYCVSNGTLTSLTLASYRNIFPEKSILRQLTLSPSATEFSFAIRPRSLKNDEKSLYPTSTPNLSPCFLPRNIVVSPSEICNMDINDIRTHPNFNKVKCLRGDHANIKKQLGSGSFGQVNLVEINTEEFAVKIARDSGKIYHNDVLMNEAKICLDLSTSGHKFVTQIRALIFGNDDWKGIVGLAFEYCAGGDLKKFLDSLKQRLMKCFFIGDNQALPSTQMGLRFESLTELANKLETFAAQVAKAMKFISDEKFVHRDIAARNILLKYSYDDPFEIPLHQHVKITDFGLCVKITDRDSVNYNSRKQLPFKWLPYEFFKENYYGFEGDVWEYGCFLIELLTLGGDPQILTFWSKNITFRNDLDVYLKQIGIGIDEIDSLLKPTLVPILEKALEVDRNKRVNFATICKMFESSSSIQNCPQARCVNV</sequence>
<dbReference type="InterPro" id="IPR000719">
    <property type="entry name" value="Prot_kinase_dom"/>
</dbReference>
<dbReference type="InterPro" id="IPR050122">
    <property type="entry name" value="RTK"/>
</dbReference>
<feature type="domain" description="Protein kinase" evidence="4">
    <location>
        <begin position="502"/>
        <end position="811"/>
    </location>
</feature>
<dbReference type="InterPro" id="IPR011009">
    <property type="entry name" value="Kinase-like_dom_sf"/>
</dbReference>
<dbReference type="GO" id="GO:0005886">
    <property type="term" value="C:plasma membrane"/>
    <property type="evidence" value="ECO:0007669"/>
    <property type="project" value="TreeGrafter"/>
</dbReference>
<comment type="catalytic activity">
    <reaction evidence="2">
        <text>L-tyrosyl-[protein] + ATP = O-phospho-L-tyrosyl-[protein] + ADP + H(+)</text>
        <dbReference type="Rhea" id="RHEA:10596"/>
        <dbReference type="Rhea" id="RHEA-COMP:10136"/>
        <dbReference type="Rhea" id="RHEA-COMP:20101"/>
        <dbReference type="ChEBI" id="CHEBI:15378"/>
        <dbReference type="ChEBI" id="CHEBI:30616"/>
        <dbReference type="ChEBI" id="CHEBI:46858"/>
        <dbReference type="ChEBI" id="CHEBI:61978"/>
        <dbReference type="ChEBI" id="CHEBI:456216"/>
        <dbReference type="EC" id="2.7.10.1"/>
    </reaction>
</comment>
<dbReference type="InterPro" id="IPR017441">
    <property type="entry name" value="Protein_kinase_ATP_BS"/>
</dbReference>
<dbReference type="InterPro" id="IPR001245">
    <property type="entry name" value="Ser-Thr/Tyr_kinase_cat_dom"/>
</dbReference>
<dbReference type="GO" id="GO:0043235">
    <property type="term" value="C:receptor complex"/>
    <property type="evidence" value="ECO:0007669"/>
    <property type="project" value="TreeGrafter"/>
</dbReference>